<organism evidence="2 3">
    <name type="scientific">Microbispora hainanensis</name>
    <dbReference type="NCBI Taxonomy" id="568844"/>
    <lineage>
        <taxon>Bacteria</taxon>
        <taxon>Bacillati</taxon>
        <taxon>Actinomycetota</taxon>
        <taxon>Actinomycetes</taxon>
        <taxon>Streptosporangiales</taxon>
        <taxon>Streptosporangiaceae</taxon>
        <taxon>Microbispora</taxon>
    </lineage>
</organism>
<dbReference type="SUPFAM" id="SSF52091">
    <property type="entry name" value="SpoIIaa-like"/>
    <property type="match status" value="1"/>
</dbReference>
<dbReference type="InterPro" id="IPR036513">
    <property type="entry name" value="STAS_dom_sf"/>
</dbReference>
<gene>
    <name evidence="2" type="ORF">FLX08_00110</name>
</gene>
<dbReference type="InterPro" id="IPR058548">
    <property type="entry name" value="MlaB-like_STAS"/>
</dbReference>
<reference evidence="2 3" key="1">
    <citation type="submission" date="2019-07" db="EMBL/GenBank/DDBJ databases">
        <title>Microbispora hainanensis DSM 45428.</title>
        <authorList>
            <person name="Thawai C."/>
        </authorList>
    </citation>
    <scope>NUCLEOTIDE SEQUENCE [LARGE SCALE GENOMIC DNA]</scope>
    <source>
        <strain evidence="2 3">DSM 45428</strain>
    </source>
</reference>
<dbReference type="Proteomes" id="UP000316541">
    <property type="component" value="Unassembled WGS sequence"/>
</dbReference>
<protein>
    <submittedName>
        <fullName evidence="2">STAS domain-containing protein</fullName>
    </submittedName>
</protein>
<feature type="domain" description="STAS" evidence="1">
    <location>
        <begin position="54"/>
        <end position="136"/>
    </location>
</feature>
<proteinExistence type="predicted"/>
<dbReference type="AlphaFoldDB" id="A0A544Z525"/>
<evidence type="ECO:0000313" key="3">
    <source>
        <dbReference type="Proteomes" id="UP000316541"/>
    </source>
</evidence>
<sequence length="136" mass="14878">MSGDGDARRWLPLYMEGGTDMTIVNGSLESALSKKTLLYLDKQLVVRSSEDGGVRLIGQIDLTNGDAMADALHRRWARPGTGTVDVAELQFIDLYGLRALALLSDAPLGRPIRLDNVKPSLRKLLTLLDWPAFTIG</sequence>
<evidence type="ECO:0000259" key="1">
    <source>
        <dbReference type="PROSITE" id="PS50801"/>
    </source>
</evidence>
<dbReference type="InterPro" id="IPR002645">
    <property type="entry name" value="STAS_dom"/>
</dbReference>
<evidence type="ECO:0000313" key="2">
    <source>
        <dbReference type="EMBL" id="TQS24159.1"/>
    </source>
</evidence>
<accession>A0A544Z525</accession>
<comment type="caution">
    <text evidence="2">The sequence shown here is derived from an EMBL/GenBank/DDBJ whole genome shotgun (WGS) entry which is preliminary data.</text>
</comment>
<name>A0A544Z525_9ACTN</name>
<dbReference type="Gene3D" id="3.30.750.24">
    <property type="entry name" value="STAS domain"/>
    <property type="match status" value="1"/>
</dbReference>
<dbReference type="PROSITE" id="PS50801">
    <property type="entry name" value="STAS"/>
    <property type="match status" value="1"/>
</dbReference>
<dbReference type="Pfam" id="PF13466">
    <property type="entry name" value="STAS_2"/>
    <property type="match status" value="1"/>
</dbReference>
<dbReference type="EMBL" id="VIRM01000001">
    <property type="protein sequence ID" value="TQS24159.1"/>
    <property type="molecule type" value="Genomic_DNA"/>
</dbReference>
<dbReference type="CDD" id="cd07043">
    <property type="entry name" value="STAS_anti-anti-sigma_factors"/>
    <property type="match status" value="1"/>
</dbReference>